<dbReference type="AlphaFoldDB" id="A0A316ZEX1"/>
<keyword evidence="5 8" id="KW-0967">Endosome</keyword>
<dbReference type="OrthoDB" id="957735at2759"/>
<feature type="region of interest" description="Disordered" evidence="10">
    <location>
        <begin position="794"/>
        <end position="863"/>
    </location>
</feature>
<sequence>MAGILWAADPFAELVERATSELLPAGQEDIALNLDICDRVRAKAVQPRAAAQAIRKRLAHKNPNVVLLALGLTDICIKNGGDHFLAEVASREFMDNLVSILKAPSGVNHEVKAKALGLIQNWAQLAEARPGSSMSYISETYRSLKSSGFDFPPRDPSAVISAALVETMTAPEWVDSDVCMRCRTAFTTFNRKHHCRNCGHPFCQQCSSHTMSLPWFGVGQDVRVCDGCHAKRAPPKKSVSSTSSGSTKLNRSRSDAHVTPSGRGGAAHQRSNTLGSKPAARSAGSGTRRQREEDDLALAIKLSLEGSGGAGASSSGPGASGYVPSQPPTARATRQADGRMMEGTDADDDPDLAAAIAASLRDYAPPAPSAPEGLPGPDEQSSTPRPHDGGARGSGRQPQQMAVPPSLELPAQDVDALLSFAQAVASHENYARQHGAYPAAHPGPEQQQTQALLERASAARPRMARNLEEGNRRHGVLVSMHDKLTEAVRLYDRILDAQLSRPPGAYGQQYGAPPQQFQGAYGHQQHYAGPPGHAEPSPAPGHQQHGQYYAAPPQPGYMAQGQEGYGYGGHSGPSQPPQRAGSVSYAAAPGAPPSHYPASPTSEFAPSHALAPPQHYAPGAHQGQAPQQQYQQYAPPSPVMSMAATPTPTADGRTSYMQQPQQPQAPGYGGPQGAFAAPQAQQPYQAPQQQGYPGAHGYSAPEAHAYANGPSAPQASAPPPSHEQQQWQSLQSLPPAPHGTAPAMSPGAGVPAHHNPLESPVGDMWNTAQSPPAHYGAAPSASLDGTAAAFGAMNLQGASAPQEHPAHASPLSPVRPPSVGSTVSTSNMSAWRDIPIAPTHPPSEPVKQQESWQRPMEASLIDL</sequence>
<evidence type="ECO:0000256" key="4">
    <source>
        <dbReference type="ARBA" id="ARBA00022723"/>
    </source>
</evidence>
<dbReference type="GO" id="GO:0008270">
    <property type="term" value="F:zinc ion binding"/>
    <property type="evidence" value="ECO:0007669"/>
    <property type="project" value="UniProtKB-KW"/>
</dbReference>
<dbReference type="GO" id="GO:0007034">
    <property type="term" value="P:vacuolar transport"/>
    <property type="evidence" value="ECO:0007669"/>
    <property type="project" value="UniProtKB-ARBA"/>
</dbReference>
<feature type="domain" description="VHS" evidence="12">
    <location>
        <begin position="27"/>
        <end position="152"/>
    </location>
</feature>
<dbReference type="STRING" id="58919.A0A316ZEX1"/>
<comment type="subcellular location">
    <subcellularLocation>
        <location evidence="1 8">Endosome membrane</location>
        <topology evidence="1 8">Peripheral membrane protein</topology>
        <orientation evidence="1 8">Cytoplasmic side</orientation>
    </subcellularLocation>
</comment>
<dbReference type="GO" id="GO:0005769">
    <property type="term" value="C:early endosome"/>
    <property type="evidence" value="ECO:0007669"/>
    <property type="project" value="TreeGrafter"/>
</dbReference>
<dbReference type="PROSITE" id="PS50330">
    <property type="entry name" value="UIM"/>
    <property type="match status" value="1"/>
</dbReference>
<dbReference type="PIRSF" id="PIRSF036956">
    <property type="entry name" value="Hrs_Vps27"/>
    <property type="match status" value="1"/>
</dbReference>
<dbReference type="InterPro" id="IPR000306">
    <property type="entry name" value="Znf_FYVE"/>
</dbReference>
<dbReference type="InterPro" id="IPR011011">
    <property type="entry name" value="Znf_FYVE_PHD"/>
</dbReference>
<feature type="region of interest" description="Disordered" evidence="10">
    <location>
        <begin position="230"/>
        <end position="292"/>
    </location>
</feature>
<dbReference type="SUPFAM" id="SSF48464">
    <property type="entry name" value="ENTH/VHS domain"/>
    <property type="match status" value="1"/>
</dbReference>
<evidence type="ECO:0000256" key="2">
    <source>
        <dbReference type="ARBA" id="ARBA00008597"/>
    </source>
</evidence>
<dbReference type="Pfam" id="PF00790">
    <property type="entry name" value="VHS"/>
    <property type="match status" value="1"/>
</dbReference>
<dbReference type="PANTHER" id="PTHR46275">
    <property type="entry name" value="HEPATOCYTE GROWTH FACTOR-REGULATED TYROSINE KINASE SUBSTRATE"/>
    <property type="match status" value="1"/>
</dbReference>
<feature type="region of interest" description="Disordered" evidence="10">
    <location>
        <begin position="306"/>
        <end position="349"/>
    </location>
</feature>
<dbReference type="InterPro" id="IPR017073">
    <property type="entry name" value="HGS/VPS27"/>
</dbReference>
<dbReference type="GO" id="GO:0035091">
    <property type="term" value="F:phosphatidylinositol binding"/>
    <property type="evidence" value="ECO:0007669"/>
    <property type="project" value="InterPro"/>
</dbReference>
<keyword evidence="7" id="KW-0862">Zinc</keyword>
<dbReference type="PROSITE" id="PS50179">
    <property type="entry name" value="VHS"/>
    <property type="match status" value="1"/>
</dbReference>
<dbReference type="SMART" id="SM00288">
    <property type="entry name" value="VHS"/>
    <property type="match status" value="1"/>
</dbReference>
<evidence type="ECO:0000256" key="10">
    <source>
        <dbReference type="SAM" id="MobiDB-lite"/>
    </source>
</evidence>
<feature type="compositionally biased region" description="Low complexity" evidence="10">
    <location>
        <begin position="616"/>
        <end position="634"/>
    </location>
</feature>
<dbReference type="SUPFAM" id="SSF57903">
    <property type="entry name" value="FYVE/PHD zinc finger"/>
    <property type="match status" value="1"/>
</dbReference>
<dbReference type="Proteomes" id="UP000245946">
    <property type="component" value="Unassembled WGS sequence"/>
</dbReference>
<feature type="compositionally biased region" description="Polar residues" evidence="10">
    <location>
        <begin position="819"/>
        <end position="829"/>
    </location>
</feature>
<evidence type="ECO:0000313" key="14">
    <source>
        <dbReference type="Proteomes" id="UP000245946"/>
    </source>
</evidence>
<dbReference type="Pfam" id="PF02809">
    <property type="entry name" value="UIM"/>
    <property type="match status" value="2"/>
</dbReference>
<keyword evidence="14" id="KW-1185">Reference proteome</keyword>
<accession>A0A316ZEX1</accession>
<dbReference type="InterPro" id="IPR003903">
    <property type="entry name" value="UIM_dom"/>
</dbReference>
<dbReference type="PROSITE" id="PS50178">
    <property type="entry name" value="ZF_FYVE"/>
    <property type="match status" value="1"/>
</dbReference>
<evidence type="ECO:0000256" key="8">
    <source>
        <dbReference type="PIRNR" id="PIRNR036956"/>
    </source>
</evidence>
<dbReference type="Gene3D" id="1.25.40.90">
    <property type="match status" value="1"/>
</dbReference>
<proteinExistence type="inferred from homology"/>
<dbReference type="InterPro" id="IPR017455">
    <property type="entry name" value="Znf_FYVE-rel"/>
</dbReference>
<comment type="similarity">
    <text evidence="2 8">Belongs to the VPS27 family.</text>
</comment>
<evidence type="ECO:0000259" key="11">
    <source>
        <dbReference type="PROSITE" id="PS50178"/>
    </source>
</evidence>
<dbReference type="GO" id="GO:0010008">
    <property type="term" value="C:endosome membrane"/>
    <property type="evidence" value="ECO:0007669"/>
    <property type="project" value="UniProtKB-SubCell"/>
</dbReference>
<dbReference type="PANTHER" id="PTHR46275:SF1">
    <property type="entry name" value="HEPATOCYTE GROWTH FACTOR-REGULATED TYROSINE KINASE SUBSTRATE"/>
    <property type="match status" value="1"/>
</dbReference>
<dbReference type="Gene3D" id="6.10.140.100">
    <property type="match status" value="1"/>
</dbReference>
<dbReference type="GO" id="GO:0032456">
    <property type="term" value="P:endocytic recycling"/>
    <property type="evidence" value="ECO:0007669"/>
    <property type="project" value="TreeGrafter"/>
</dbReference>
<dbReference type="CDD" id="cd16979">
    <property type="entry name" value="VHS_Vps27"/>
    <property type="match status" value="1"/>
</dbReference>
<comment type="function">
    <text evidence="8">Component of the ESCRT-0 complex which is the sorting receptor for ubiquitinated cargo proteins at the multivesicular body (MVB) and recruits ESCRT-I to the MVB outer membrane.</text>
</comment>
<dbReference type="SMART" id="SM00726">
    <property type="entry name" value="UIM"/>
    <property type="match status" value="2"/>
</dbReference>
<dbReference type="InterPro" id="IPR008942">
    <property type="entry name" value="ENTH_VHS"/>
</dbReference>
<keyword evidence="6 9" id="KW-0863">Zinc-finger</keyword>
<feature type="domain" description="FYVE-type" evidence="11">
    <location>
        <begin position="173"/>
        <end position="233"/>
    </location>
</feature>
<dbReference type="Gene3D" id="3.30.40.10">
    <property type="entry name" value="Zinc/RING finger domain, C3HC4 (zinc finger)"/>
    <property type="match status" value="1"/>
</dbReference>
<evidence type="ECO:0000256" key="5">
    <source>
        <dbReference type="ARBA" id="ARBA00022753"/>
    </source>
</evidence>
<evidence type="ECO:0000256" key="9">
    <source>
        <dbReference type="PROSITE-ProRule" id="PRU00091"/>
    </source>
</evidence>
<name>A0A316ZEX1_9BASI</name>
<feature type="region of interest" description="Disordered" evidence="10">
    <location>
        <begin position="505"/>
        <end position="781"/>
    </location>
</feature>
<feature type="compositionally biased region" description="Low complexity" evidence="10">
    <location>
        <begin position="724"/>
        <end position="733"/>
    </location>
</feature>
<evidence type="ECO:0000259" key="12">
    <source>
        <dbReference type="PROSITE" id="PS50179"/>
    </source>
</evidence>
<comment type="subunit">
    <text evidence="8">Component of the ESCRT-0 complex composed of HSE1 and VPS27.</text>
</comment>
<reference evidence="13 14" key="1">
    <citation type="journal article" date="2018" name="Mol. Biol. Evol.">
        <title>Broad Genomic Sampling Reveals a Smut Pathogenic Ancestry of the Fungal Clade Ustilaginomycotina.</title>
        <authorList>
            <person name="Kijpornyongpan T."/>
            <person name="Mondo S.J."/>
            <person name="Barry K."/>
            <person name="Sandor L."/>
            <person name="Lee J."/>
            <person name="Lipzen A."/>
            <person name="Pangilinan J."/>
            <person name="LaButti K."/>
            <person name="Hainaut M."/>
            <person name="Henrissat B."/>
            <person name="Grigoriev I.V."/>
            <person name="Spatafora J.W."/>
            <person name="Aime M.C."/>
        </authorList>
    </citation>
    <scope>NUCLEOTIDE SEQUENCE [LARGE SCALE GENOMIC DNA]</scope>
    <source>
        <strain evidence="13 14">MCA 4186</strain>
    </source>
</reference>
<dbReference type="Gene3D" id="1.20.5.1940">
    <property type="match status" value="1"/>
</dbReference>
<keyword evidence="8" id="KW-0472">Membrane</keyword>
<feature type="compositionally biased region" description="Low complexity" evidence="10">
    <location>
        <begin position="312"/>
        <end position="321"/>
    </location>
</feature>
<organism evidence="13 14">
    <name type="scientific">Tilletiopsis washingtonensis</name>
    <dbReference type="NCBI Taxonomy" id="58919"/>
    <lineage>
        <taxon>Eukaryota</taxon>
        <taxon>Fungi</taxon>
        <taxon>Dikarya</taxon>
        <taxon>Basidiomycota</taxon>
        <taxon>Ustilaginomycotina</taxon>
        <taxon>Exobasidiomycetes</taxon>
        <taxon>Entylomatales</taxon>
        <taxon>Entylomatales incertae sedis</taxon>
        <taxon>Tilletiopsis</taxon>
    </lineage>
</organism>
<dbReference type="RefSeq" id="XP_025600348.1">
    <property type="nucleotide sequence ID" value="XM_025745016.1"/>
</dbReference>
<dbReference type="InterPro" id="IPR002014">
    <property type="entry name" value="VHS_dom"/>
</dbReference>
<dbReference type="GO" id="GO:0031623">
    <property type="term" value="P:receptor internalization"/>
    <property type="evidence" value="ECO:0007669"/>
    <property type="project" value="TreeGrafter"/>
</dbReference>
<gene>
    <name evidence="13" type="ORF">FA09DRAFT_358830</name>
</gene>
<evidence type="ECO:0000313" key="13">
    <source>
        <dbReference type="EMBL" id="PWO00070.1"/>
    </source>
</evidence>
<feature type="region of interest" description="Disordered" evidence="10">
    <location>
        <begin position="363"/>
        <end position="403"/>
    </location>
</feature>
<feature type="compositionally biased region" description="Low complexity" evidence="10">
    <location>
        <begin position="673"/>
        <end position="698"/>
    </location>
</feature>
<evidence type="ECO:0000256" key="7">
    <source>
        <dbReference type="ARBA" id="ARBA00022833"/>
    </source>
</evidence>
<feature type="compositionally biased region" description="Low complexity" evidence="10">
    <location>
        <begin position="236"/>
        <end position="248"/>
    </location>
</feature>
<evidence type="ECO:0000256" key="1">
    <source>
        <dbReference type="ARBA" id="ARBA00004125"/>
    </source>
</evidence>
<dbReference type="GeneID" id="37272560"/>
<evidence type="ECO:0000256" key="3">
    <source>
        <dbReference type="ARBA" id="ARBA00017753"/>
    </source>
</evidence>
<dbReference type="GO" id="GO:0043130">
    <property type="term" value="F:ubiquitin binding"/>
    <property type="evidence" value="ECO:0007669"/>
    <property type="project" value="InterPro"/>
</dbReference>
<evidence type="ECO:0000256" key="6">
    <source>
        <dbReference type="ARBA" id="ARBA00022771"/>
    </source>
</evidence>
<protein>
    <recommendedName>
        <fullName evidence="3 8">Vacuolar protein sorting-associated protein 27</fullName>
    </recommendedName>
</protein>
<dbReference type="SMART" id="SM00064">
    <property type="entry name" value="FYVE"/>
    <property type="match status" value="1"/>
</dbReference>
<dbReference type="CDD" id="cd15735">
    <property type="entry name" value="FYVE_spVPS27p_like"/>
    <property type="match status" value="1"/>
</dbReference>
<keyword evidence="4" id="KW-0479">Metal-binding</keyword>
<dbReference type="InterPro" id="IPR013083">
    <property type="entry name" value="Znf_RING/FYVE/PHD"/>
</dbReference>
<dbReference type="EMBL" id="KZ819286">
    <property type="protein sequence ID" value="PWO00070.1"/>
    <property type="molecule type" value="Genomic_DNA"/>
</dbReference>
<dbReference type="Pfam" id="PF01363">
    <property type="entry name" value="FYVE"/>
    <property type="match status" value="1"/>
</dbReference>